<dbReference type="InterPro" id="IPR016166">
    <property type="entry name" value="FAD-bd_PCMH"/>
</dbReference>
<comment type="caution">
    <text evidence="8">The sequence shown here is derived from an EMBL/GenBank/DDBJ whole genome shotgun (WGS) entry which is preliminary data.</text>
</comment>
<dbReference type="PROSITE" id="PS51318">
    <property type="entry name" value="TAT"/>
    <property type="match status" value="1"/>
</dbReference>
<dbReference type="EMBL" id="JAAGMB010000327">
    <property type="protein sequence ID" value="NEB17750.1"/>
    <property type="molecule type" value="Genomic_DNA"/>
</dbReference>
<feature type="chain" id="PRO_5038518516" evidence="6">
    <location>
        <begin position="23"/>
        <end position="543"/>
    </location>
</feature>
<evidence type="ECO:0000313" key="9">
    <source>
        <dbReference type="Proteomes" id="UP000469545"/>
    </source>
</evidence>
<evidence type="ECO:0000256" key="3">
    <source>
        <dbReference type="ARBA" id="ARBA00022630"/>
    </source>
</evidence>
<dbReference type="SUPFAM" id="SSF56176">
    <property type="entry name" value="FAD-binding/transporter-associated domain-like"/>
    <property type="match status" value="1"/>
</dbReference>
<name>A0A6N9UND2_9ACTN</name>
<feature type="signal peptide" evidence="6">
    <location>
        <begin position="1"/>
        <end position="22"/>
    </location>
</feature>
<dbReference type="InterPro" id="IPR036318">
    <property type="entry name" value="FAD-bd_PCMH-like_sf"/>
</dbReference>
<gene>
    <name evidence="8" type="ORF">G3I46_14670</name>
</gene>
<protein>
    <submittedName>
        <fullName evidence="8">FAD-binding oxidoreductase</fullName>
    </submittedName>
</protein>
<evidence type="ECO:0000256" key="5">
    <source>
        <dbReference type="ARBA" id="ARBA00023002"/>
    </source>
</evidence>
<keyword evidence="5" id="KW-0560">Oxidoreductase</keyword>
<feature type="domain" description="FAD-binding PCMH-type" evidence="7">
    <location>
        <begin position="63"/>
        <end position="244"/>
    </location>
</feature>
<reference evidence="8 9" key="1">
    <citation type="submission" date="2020-01" db="EMBL/GenBank/DDBJ databases">
        <title>Insect and environment-associated Actinomycetes.</title>
        <authorList>
            <person name="Currrie C."/>
            <person name="Chevrette M."/>
            <person name="Carlson C."/>
            <person name="Stubbendieck R."/>
            <person name="Wendt-Pienkowski E."/>
        </authorList>
    </citation>
    <scope>NUCLEOTIDE SEQUENCE [LARGE SCALE GENOMIC DNA]</scope>
    <source>
        <strain evidence="8 9">SID14172</strain>
    </source>
</reference>
<dbReference type="PROSITE" id="PS51387">
    <property type="entry name" value="FAD_PCMH"/>
    <property type="match status" value="1"/>
</dbReference>
<keyword evidence="6" id="KW-0732">Signal</keyword>
<evidence type="ECO:0000256" key="6">
    <source>
        <dbReference type="SAM" id="SignalP"/>
    </source>
</evidence>
<dbReference type="InterPro" id="IPR006311">
    <property type="entry name" value="TAT_signal"/>
</dbReference>
<dbReference type="PANTHER" id="PTHR42973:SF39">
    <property type="entry name" value="FAD-BINDING PCMH-TYPE DOMAIN-CONTAINING PROTEIN"/>
    <property type="match status" value="1"/>
</dbReference>
<dbReference type="PANTHER" id="PTHR42973">
    <property type="entry name" value="BINDING OXIDOREDUCTASE, PUTATIVE (AFU_ORTHOLOGUE AFUA_1G17690)-RELATED"/>
    <property type="match status" value="1"/>
</dbReference>
<dbReference type="RefSeq" id="WP_164140359.1">
    <property type="nucleotide sequence ID" value="NZ_JAAGMB010000327.1"/>
</dbReference>
<dbReference type="InterPro" id="IPR050416">
    <property type="entry name" value="FAD-linked_Oxidoreductase"/>
</dbReference>
<dbReference type="GO" id="GO:0071949">
    <property type="term" value="F:FAD binding"/>
    <property type="evidence" value="ECO:0007669"/>
    <property type="project" value="InterPro"/>
</dbReference>
<dbReference type="InterPro" id="IPR016169">
    <property type="entry name" value="FAD-bd_PCMH_sub2"/>
</dbReference>
<proteinExistence type="inferred from homology"/>
<dbReference type="Gene3D" id="3.40.462.20">
    <property type="match status" value="1"/>
</dbReference>
<evidence type="ECO:0000256" key="2">
    <source>
        <dbReference type="ARBA" id="ARBA00005466"/>
    </source>
</evidence>
<evidence type="ECO:0000256" key="1">
    <source>
        <dbReference type="ARBA" id="ARBA00001974"/>
    </source>
</evidence>
<organism evidence="8 9">
    <name type="scientific">Streptomyces coelicoflavus</name>
    <dbReference type="NCBI Taxonomy" id="285562"/>
    <lineage>
        <taxon>Bacteria</taxon>
        <taxon>Bacillati</taxon>
        <taxon>Actinomycetota</taxon>
        <taxon>Actinomycetes</taxon>
        <taxon>Kitasatosporales</taxon>
        <taxon>Streptomycetaceae</taxon>
        <taxon>Streptomyces</taxon>
    </lineage>
</organism>
<dbReference type="InterPro" id="IPR006094">
    <property type="entry name" value="Oxid_FAD_bind_N"/>
</dbReference>
<keyword evidence="4" id="KW-0274">FAD</keyword>
<dbReference type="Pfam" id="PF08031">
    <property type="entry name" value="BBE"/>
    <property type="match status" value="1"/>
</dbReference>
<dbReference type="Gene3D" id="3.30.465.10">
    <property type="match status" value="1"/>
</dbReference>
<evidence type="ECO:0000256" key="4">
    <source>
        <dbReference type="ARBA" id="ARBA00022827"/>
    </source>
</evidence>
<evidence type="ECO:0000259" key="7">
    <source>
        <dbReference type="PROSITE" id="PS51387"/>
    </source>
</evidence>
<dbReference type="Proteomes" id="UP000469545">
    <property type="component" value="Unassembled WGS sequence"/>
</dbReference>
<dbReference type="Pfam" id="PF01565">
    <property type="entry name" value="FAD_binding_4"/>
    <property type="match status" value="1"/>
</dbReference>
<keyword evidence="9" id="KW-1185">Reference proteome</keyword>
<comment type="similarity">
    <text evidence="2">Belongs to the oxygen-dependent FAD-linked oxidoreductase family.</text>
</comment>
<dbReference type="AlphaFoldDB" id="A0A6N9UND2"/>
<evidence type="ECO:0000313" key="8">
    <source>
        <dbReference type="EMBL" id="NEB17750.1"/>
    </source>
</evidence>
<sequence length="543" mass="58837">MTRTTRRRAFLGATAATGAAVAATGLTAPSAQALGRTAADAASEVLPGGPQYGDLVRGVNQRWIGTPDRVVVPHTTEQVVTALRRALDAGERLAVPGGGHCFEDFSAHRDVRRLIDLSAMDDIRYDAERRAIRIGAGATLGEVNEQLFKRWGIALPGGSCPTVGLGGHVTGGGYGPLNRTLGLIVDHLYAVEVVVADEAGRPRAVVAARDSADPRRRDLWWAHTGGGGGNFGIVTRYWFRSRGLTGRTPQETLPTPPREVLVGTVLWQWADLDERSFTRLLKNYAAWHVAHNAPGDAQADLYSHLAAFHRSGGAVALNIQLSAARSAAGGPSPEERLDAFVAAVGAGVGARGTTVARSRLPWLLSTQWSGFADRPSGKRIKGKSAYHKEPFDDAQAEALYRGLTRADYRHPGSGVLIAPYGGQVNSVRSAATALPHRDSALMLMYVSEWTDQAEDDLHVGFLRELYESTYARNGGVPEAGAYINYPDADVRDARRNRSGVPWYELYYGPNYPELQRIKKAWDPRNVFRHRLSIELPSAARATR</sequence>
<accession>A0A6N9UND2</accession>
<keyword evidence="3" id="KW-0285">Flavoprotein</keyword>
<comment type="cofactor">
    <cofactor evidence="1">
        <name>FAD</name>
        <dbReference type="ChEBI" id="CHEBI:57692"/>
    </cofactor>
</comment>
<dbReference type="InterPro" id="IPR012951">
    <property type="entry name" value="BBE"/>
</dbReference>
<dbReference type="GO" id="GO:0016491">
    <property type="term" value="F:oxidoreductase activity"/>
    <property type="evidence" value="ECO:0007669"/>
    <property type="project" value="UniProtKB-KW"/>
</dbReference>